<evidence type="ECO:0000256" key="4">
    <source>
        <dbReference type="ARBA" id="ARBA00022980"/>
    </source>
</evidence>
<dbReference type="NCBIfam" id="TIGR01029">
    <property type="entry name" value="rpsG_bact"/>
    <property type="match status" value="1"/>
</dbReference>
<protein>
    <recommendedName>
        <fullName evidence="6">Small ribosomal subunit protein uS7</fullName>
    </recommendedName>
</protein>
<comment type="subunit">
    <text evidence="6">Part of the 30S ribosomal subunit. Contacts proteins S9 and S11.</text>
</comment>
<gene>
    <name evidence="6 9" type="primary">rpsG</name>
    <name evidence="9" type="ORF">A33U_0195</name>
</gene>
<comment type="function">
    <text evidence="6">One of the primary rRNA binding proteins, it binds directly to 16S rRNA where it nucleates assembly of the head domain of the 30S subunit. Is located at the subunit interface close to the decoding center, probably blocks exit of the E-site tRNA.</text>
</comment>
<dbReference type="PANTHER" id="PTHR11205">
    <property type="entry name" value="RIBOSOMAL PROTEIN S7"/>
    <property type="match status" value="1"/>
</dbReference>
<keyword evidence="2 6" id="KW-0699">rRNA-binding</keyword>
<dbReference type="Pfam" id="PF00177">
    <property type="entry name" value="Ribosomal_S7"/>
    <property type="match status" value="1"/>
</dbReference>
<dbReference type="Gene3D" id="1.10.455.10">
    <property type="entry name" value="Ribosomal protein S7 domain"/>
    <property type="match status" value="1"/>
</dbReference>
<dbReference type="GO" id="GO:0006412">
    <property type="term" value="P:translation"/>
    <property type="evidence" value="ECO:0007669"/>
    <property type="project" value="UniProtKB-UniRule"/>
</dbReference>
<keyword evidence="3 6" id="KW-0694">RNA-binding</keyword>
<dbReference type="GO" id="GO:0019843">
    <property type="term" value="F:rRNA binding"/>
    <property type="evidence" value="ECO:0007669"/>
    <property type="project" value="UniProtKB-UniRule"/>
</dbReference>
<comment type="similarity">
    <text evidence="1 6 7">Belongs to the universal ribosomal protein uS7 family.</text>
</comment>
<dbReference type="InterPro" id="IPR020606">
    <property type="entry name" value="Ribosomal_uS7_CS"/>
</dbReference>
<name>J7GSD3_CARRU</name>
<feature type="domain" description="Small ribosomal subunit protein uS7" evidence="8">
    <location>
        <begin position="3"/>
        <end position="149"/>
    </location>
</feature>
<keyword evidence="4 6" id="KW-0689">Ribosomal protein</keyword>
<dbReference type="RefSeq" id="WP_014886943.1">
    <property type="nucleotide sequence ID" value="NC_018414.1"/>
</dbReference>
<sequence>MSRKKRYFKNIILNDPKFGSYIISKFINYILNNGKKNKAQNIFYYSLNFFSLKFNKNPIYLFKKVLKNTQPLFELKKKKIGGISYQIPYKITLKRSLMFSMKWIIFFSKKRIENGFKNKLVGELIDSYLGISNTIKKKDEIHKLSEINKAYSNFKL</sequence>
<dbReference type="PATRIC" id="fig|1202536.3.peg.167"/>
<reference evidence="9 10" key="1">
    <citation type="journal article" date="2012" name="Mol. Biol. Evol.">
        <title>Genome reduction and co-evolution between the primary and secondary bacterial symbionts of psyllids.</title>
        <authorList>
            <person name="Sloan D.B."/>
            <person name="Moran N.A."/>
        </authorList>
    </citation>
    <scope>NUCLEOTIDE SEQUENCE [LARGE SCALE GENOMIC DNA]</scope>
    <source>
        <strain evidence="9 10">CE</strain>
    </source>
</reference>
<dbReference type="GO" id="GO:0015935">
    <property type="term" value="C:small ribosomal subunit"/>
    <property type="evidence" value="ECO:0007669"/>
    <property type="project" value="InterPro"/>
</dbReference>
<evidence type="ECO:0000256" key="1">
    <source>
        <dbReference type="ARBA" id="ARBA00007151"/>
    </source>
</evidence>
<dbReference type="GO" id="GO:0003735">
    <property type="term" value="F:structural constituent of ribosome"/>
    <property type="evidence" value="ECO:0007669"/>
    <property type="project" value="InterPro"/>
</dbReference>
<dbReference type="InterPro" id="IPR036823">
    <property type="entry name" value="Ribosomal_uS7_dom_sf"/>
</dbReference>
<evidence type="ECO:0000313" key="9">
    <source>
        <dbReference type="EMBL" id="AFP83642.1"/>
    </source>
</evidence>
<evidence type="ECO:0000313" key="10">
    <source>
        <dbReference type="Proteomes" id="UP000003932"/>
    </source>
</evidence>
<dbReference type="HOGENOM" id="CLU_072226_1_1_6"/>
<dbReference type="KEGG" id="cru:A33U_0195"/>
<keyword evidence="5 6" id="KW-0687">Ribonucleoprotein</keyword>
<evidence type="ECO:0000256" key="2">
    <source>
        <dbReference type="ARBA" id="ARBA00022730"/>
    </source>
</evidence>
<dbReference type="PROSITE" id="PS00052">
    <property type="entry name" value="RIBOSOMAL_S7"/>
    <property type="match status" value="1"/>
</dbReference>
<dbReference type="EMBL" id="CP003541">
    <property type="protein sequence ID" value="AFP83642.1"/>
    <property type="molecule type" value="Genomic_DNA"/>
</dbReference>
<evidence type="ECO:0000259" key="8">
    <source>
        <dbReference type="Pfam" id="PF00177"/>
    </source>
</evidence>
<dbReference type="InterPro" id="IPR000235">
    <property type="entry name" value="Ribosomal_uS7"/>
</dbReference>
<proteinExistence type="inferred from homology"/>
<evidence type="ECO:0000256" key="6">
    <source>
        <dbReference type="HAMAP-Rule" id="MF_00480"/>
    </source>
</evidence>
<dbReference type="HAMAP" id="MF_00480_B">
    <property type="entry name" value="Ribosomal_uS7_B"/>
    <property type="match status" value="1"/>
</dbReference>
<dbReference type="AlphaFoldDB" id="J7GSD3"/>
<accession>J7GSD3</accession>
<dbReference type="GO" id="GO:0000049">
    <property type="term" value="F:tRNA binding"/>
    <property type="evidence" value="ECO:0007669"/>
    <property type="project" value="UniProtKB-UniRule"/>
</dbReference>
<dbReference type="InterPro" id="IPR023798">
    <property type="entry name" value="Ribosomal_uS7_dom"/>
</dbReference>
<dbReference type="PIRSF" id="PIRSF002122">
    <property type="entry name" value="RPS7p_RPS7a_RPS5e_RPS7o"/>
    <property type="match status" value="1"/>
</dbReference>
<organism evidence="9 10">
    <name type="scientific">Candidatus Carsonella ruddii CE isolate Thao2000</name>
    <dbReference type="NCBI Taxonomy" id="1202536"/>
    <lineage>
        <taxon>Bacteria</taxon>
        <taxon>Pseudomonadati</taxon>
        <taxon>Pseudomonadota</taxon>
        <taxon>Gammaproteobacteria</taxon>
        <taxon>Oceanospirillales</taxon>
        <taxon>Halomonadaceae</taxon>
        <taxon>Zymobacter group</taxon>
        <taxon>Candidatus Carsonella</taxon>
    </lineage>
</organism>
<dbReference type="Proteomes" id="UP000003932">
    <property type="component" value="Chromosome"/>
</dbReference>
<evidence type="ECO:0000256" key="5">
    <source>
        <dbReference type="ARBA" id="ARBA00023274"/>
    </source>
</evidence>
<dbReference type="STRING" id="1202536.A33U_0195"/>
<dbReference type="SUPFAM" id="SSF47973">
    <property type="entry name" value="Ribosomal protein S7"/>
    <property type="match status" value="1"/>
</dbReference>
<dbReference type="InterPro" id="IPR005717">
    <property type="entry name" value="Ribosomal_uS7_bac/org-type"/>
</dbReference>
<evidence type="ECO:0000256" key="7">
    <source>
        <dbReference type="RuleBase" id="RU003619"/>
    </source>
</evidence>
<evidence type="ECO:0000256" key="3">
    <source>
        <dbReference type="ARBA" id="ARBA00022884"/>
    </source>
</evidence>
<keyword evidence="6" id="KW-0820">tRNA-binding</keyword>